<sequence>MEGFILKNVTKEIHKEFKREVLNKEVDFFNGIIKKWGYDSENNGSKQSEFIIPLVKGKTLPYLEVRIYPLVEYVNVVIDYYPDKSTRIIPLQRSNSALAGLKIISEHLVMANKLKDEKKIDNYFKDVNHKVRDDHN</sequence>
<evidence type="ECO:0000313" key="1">
    <source>
        <dbReference type="EMBL" id="EDH0842327.1"/>
    </source>
</evidence>
<protein>
    <submittedName>
        <fullName evidence="1">Uncharacterized protein</fullName>
    </submittedName>
</protein>
<dbReference type="Proteomes" id="UP000335978">
    <property type="component" value="Unassembled WGS sequence"/>
</dbReference>
<name>A0A9P2FGX6_LISMN</name>
<dbReference type="EMBL" id="AAMGHX010000007">
    <property type="protein sequence ID" value="EDH0842327.1"/>
    <property type="molecule type" value="Genomic_DNA"/>
</dbReference>
<gene>
    <name evidence="1" type="ORF">GCV64_14665</name>
</gene>
<evidence type="ECO:0000313" key="2">
    <source>
        <dbReference type="Proteomes" id="UP000335978"/>
    </source>
</evidence>
<accession>A0A9P2FGX6</accession>
<dbReference type="AlphaFoldDB" id="A0A9P2FGX6"/>
<organism evidence="1 2">
    <name type="scientific">Listeria monocytogenes</name>
    <dbReference type="NCBI Taxonomy" id="1639"/>
    <lineage>
        <taxon>Bacteria</taxon>
        <taxon>Bacillati</taxon>
        <taxon>Bacillota</taxon>
        <taxon>Bacilli</taxon>
        <taxon>Bacillales</taxon>
        <taxon>Listeriaceae</taxon>
        <taxon>Listeria</taxon>
    </lineage>
</organism>
<proteinExistence type="predicted"/>
<reference evidence="1 2" key="1">
    <citation type="submission" date="2019-10" db="EMBL/GenBank/DDBJ databases">
        <authorList>
            <consortium name="GenomeTrakr: Next Generation Sequencing Network for Food Pathogen Tracability"/>
        </authorList>
    </citation>
    <scope>NUCLEOTIDE SEQUENCE [LARGE SCALE GENOMIC DNA]</scope>
    <source>
        <strain evidence="1 2">CFSAN085184</strain>
    </source>
</reference>
<comment type="caution">
    <text evidence="1">The sequence shown here is derived from an EMBL/GenBank/DDBJ whole genome shotgun (WGS) entry which is preliminary data.</text>
</comment>